<dbReference type="KEGG" id="tad:TRIADDRAFT_52612"/>
<dbReference type="STRING" id="10228.B3RJG0"/>
<gene>
    <name evidence="2" type="ORF">TRIADDRAFT_52612</name>
</gene>
<evidence type="ECO:0000313" key="3">
    <source>
        <dbReference type="Proteomes" id="UP000009022"/>
    </source>
</evidence>
<keyword evidence="1" id="KW-0175">Coiled coil</keyword>
<proteinExistence type="predicted"/>
<organism evidence="2 3">
    <name type="scientific">Trichoplax adhaerens</name>
    <name type="common">Trichoplax reptans</name>
    <dbReference type="NCBI Taxonomy" id="10228"/>
    <lineage>
        <taxon>Eukaryota</taxon>
        <taxon>Metazoa</taxon>
        <taxon>Placozoa</taxon>
        <taxon>Uniplacotomia</taxon>
        <taxon>Trichoplacea</taxon>
        <taxon>Trichoplacidae</taxon>
        <taxon>Trichoplax</taxon>
    </lineage>
</organism>
<evidence type="ECO:0000256" key="1">
    <source>
        <dbReference type="SAM" id="Coils"/>
    </source>
</evidence>
<protein>
    <submittedName>
        <fullName evidence="2">Uncharacterized protein</fullName>
    </submittedName>
</protein>
<reference evidence="2 3" key="1">
    <citation type="journal article" date="2008" name="Nature">
        <title>The Trichoplax genome and the nature of placozoans.</title>
        <authorList>
            <person name="Srivastava M."/>
            <person name="Begovic E."/>
            <person name="Chapman J."/>
            <person name="Putnam N.H."/>
            <person name="Hellsten U."/>
            <person name="Kawashima T."/>
            <person name="Kuo A."/>
            <person name="Mitros T."/>
            <person name="Salamov A."/>
            <person name="Carpenter M.L."/>
            <person name="Signorovitch A.Y."/>
            <person name="Moreno M.A."/>
            <person name="Kamm K."/>
            <person name="Grimwood J."/>
            <person name="Schmutz J."/>
            <person name="Shapiro H."/>
            <person name="Grigoriev I.V."/>
            <person name="Buss L.W."/>
            <person name="Schierwater B."/>
            <person name="Dellaporta S.L."/>
            <person name="Rokhsar D.S."/>
        </authorList>
    </citation>
    <scope>NUCLEOTIDE SEQUENCE [LARGE SCALE GENOMIC DNA]</scope>
    <source>
        <strain evidence="2 3">Grell-BS-1999</strain>
    </source>
</reference>
<name>B3RJG0_TRIAD</name>
<dbReference type="GeneID" id="6749505"/>
<dbReference type="AlphaFoldDB" id="B3RJG0"/>
<dbReference type="OMA" id="FVHITTL"/>
<dbReference type="EMBL" id="DS985241">
    <property type="protein sequence ID" value="EDV29088.1"/>
    <property type="molecule type" value="Genomic_DNA"/>
</dbReference>
<dbReference type="RefSeq" id="XP_002108290.1">
    <property type="nucleotide sequence ID" value="XM_002108254.1"/>
</dbReference>
<dbReference type="InParanoid" id="B3RJG0"/>
<dbReference type="HOGENOM" id="CLU_1181545_0_0_1"/>
<sequence length="235" mass="27858">MYYISTLVLFRQDLEDSIRIKNKMLDDQNSTIQQLKQAKLNLEEELADVIQKASEVEKELTSHMNRDDIYQEEIEAGRDKIAELENQLEDYKYKFKTCRDKNGELQTRIDELLKVGEEAKERIQKAADKMKQMEIEKSQAIKESQRSTQLQTKLDSEFRKQLHSQSQCYEEQLEVLRHERDVYIANANRKVEEVENEMRALLQERITINQKYSEIEDQLTKMTTAFVDLKNLAKT</sequence>
<evidence type="ECO:0000313" key="2">
    <source>
        <dbReference type="EMBL" id="EDV29088.1"/>
    </source>
</evidence>
<feature type="coiled-coil region" evidence="1">
    <location>
        <begin position="25"/>
        <end position="218"/>
    </location>
</feature>
<dbReference type="OrthoDB" id="7451790at2759"/>
<keyword evidence="3" id="KW-1185">Reference proteome</keyword>
<dbReference type="CTD" id="6749505"/>
<accession>B3RJG0</accession>
<dbReference type="Proteomes" id="UP000009022">
    <property type="component" value="Unassembled WGS sequence"/>
</dbReference>